<dbReference type="AlphaFoldDB" id="A0A4R7BQS6"/>
<dbReference type="EMBL" id="SNZR01000015">
    <property type="protein sequence ID" value="TDR88010.1"/>
    <property type="molecule type" value="Genomic_DNA"/>
</dbReference>
<dbReference type="Gene3D" id="3.40.50.1010">
    <property type="entry name" value="5'-nuclease"/>
    <property type="match status" value="1"/>
</dbReference>
<dbReference type="SUPFAM" id="SSF88723">
    <property type="entry name" value="PIN domain-like"/>
    <property type="match status" value="1"/>
</dbReference>
<dbReference type="CDD" id="cd09872">
    <property type="entry name" value="PIN_Sll0205-like"/>
    <property type="match status" value="1"/>
</dbReference>
<dbReference type="PANTHER" id="PTHR36173:SF2">
    <property type="entry name" value="RIBONUCLEASE VAPC16"/>
    <property type="match status" value="1"/>
</dbReference>
<reference evidence="2 3" key="1">
    <citation type="submission" date="2019-03" db="EMBL/GenBank/DDBJ databases">
        <title>Genomic Encyclopedia of Type Strains, Phase IV (KMG-IV): sequencing the most valuable type-strain genomes for metagenomic binning, comparative biology and taxonomic classification.</title>
        <authorList>
            <person name="Goeker M."/>
        </authorList>
    </citation>
    <scope>NUCLEOTIDE SEQUENCE [LARGE SCALE GENOMIC DNA]</scope>
    <source>
        <strain evidence="2 3">DSM 25903</strain>
    </source>
</reference>
<protein>
    <submittedName>
        <fullName evidence="2">PIN domain nuclease of toxin-antitoxin system</fullName>
    </submittedName>
</protein>
<comment type="caution">
    <text evidence="2">The sequence shown here is derived from an EMBL/GenBank/DDBJ whole genome shotgun (WGS) entry which is preliminary data.</text>
</comment>
<dbReference type="InterPro" id="IPR029060">
    <property type="entry name" value="PIN-like_dom_sf"/>
</dbReference>
<dbReference type="InterPro" id="IPR052919">
    <property type="entry name" value="TA_system_RNase"/>
</dbReference>
<evidence type="ECO:0000259" key="1">
    <source>
        <dbReference type="Pfam" id="PF01850"/>
    </source>
</evidence>
<sequence>MNLLLDSHALMWWAMGQGALRPDAIRAIDTATSVSASLAMPWELQIKVKLGKLDLGRARWQDIEESGVAFLAPTLADVLLAADLPLHHRDPFDRLIVAQAMQRHLVIVTRDAIFARYGIATLAA</sequence>
<dbReference type="OrthoDB" id="9798990at2"/>
<organism evidence="2 3">
    <name type="scientific">Enterovirga rhinocerotis</name>
    <dbReference type="NCBI Taxonomy" id="1339210"/>
    <lineage>
        <taxon>Bacteria</taxon>
        <taxon>Pseudomonadati</taxon>
        <taxon>Pseudomonadota</taxon>
        <taxon>Alphaproteobacteria</taxon>
        <taxon>Hyphomicrobiales</taxon>
        <taxon>Methylobacteriaceae</taxon>
        <taxon>Enterovirga</taxon>
    </lineage>
</organism>
<gene>
    <name evidence="2" type="ORF">EV668_3875</name>
</gene>
<dbReference type="RefSeq" id="WP_133773134.1">
    <property type="nucleotide sequence ID" value="NZ_SNZR01000015.1"/>
</dbReference>
<accession>A0A4R7BQS6</accession>
<feature type="domain" description="PIN" evidence="1">
    <location>
        <begin position="4"/>
        <end position="118"/>
    </location>
</feature>
<dbReference type="Proteomes" id="UP000295122">
    <property type="component" value="Unassembled WGS sequence"/>
</dbReference>
<name>A0A4R7BQS6_9HYPH</name>
<keyword evidence="3" id="KW-1185">Reference proteome</keyword>
<dbReference type="PANTHER" id="PTHR36173">
    <property type="entry name" value="RIBONUCLEASE VAPC16-RELATED"/>
    <property type="match status" value="1"/>
</dbReference>
<dbReference type="InterPro" id="IPR002716">
    <property type="entry name" value="PIN_dom"/>
</dbReference>
<dbReference type="Pfam" id="PF01850">
    <property type="entry name" value="PIN"/>
    <property type="match status" value="1"/>
</dbReference>
<proteinExistence type="predicted"/>
<dbReference type="InterPro" id="IPR041705">
    <property type="entry name" value="PIN_Sll0205"/>
</dbReference>
<evidence type="ECO:0000313" key="3">
    <source>
        <dbReference type="Proteomes" id="UP000295122"/>
    </source>
</evidence>
<evidence type="ECO:0000313" key="2">
    <source>
        <dbReference type="EMBL" id="TDR88010.1"/>
    </source>
</evidence>